<keyword evidence="2" id="KW-1185">Reference proteome</keyword>
<dbReference type="RefSeq" id="WP_013374370.1">
    <property type="nucleotide sequence ID" value="NC_014623.1"/>
</dbReference>
<dbReference type="HOGENOM" id="CLU_2425516_0_0_7"/>
<dbReference type="STRING" id="378806.STAUR_0838"/>
<protein>
    <submittedName>
        <fullName evidence="1">Uncharacterized protein</fullName>
    </submittedName>
</protein>
<dbReference type="Proteomes" id="UP000001351">
    <property type="component" value="Chromosome"/>
</dbReference>
<dbReference type="PROSITE" id="PS51257">
    <property type="entry name" value="PROKAR_LIPOPROTEIN"/>
    <property type="match status" value="1"/>
</dbReference>
<dbReference type="EMBL" id="CP002271">
    <property type="protein sequence ID" value="ADO68642.1"/>
    <property type="molecule type" value="Genomic_DNA"/>
</dbReference>
<evidence type="ECO:0000313" key="2">
    <source>
        <dbReference type="Proteomes" id="UP000001351"/>
    </source>
</evidence>
<gene>
    <name evidence="1" type="ordered locus">STAUR_0838</name>
</gene>
<sequence length="91" mass="9568">MAFRLQLAPQTVGLLSGCPSAVRERVLNELGEVFSGPLLRAGKPVSGAATGGDFTLPSGFHVRYALDRGHGLLHLLELRAPVEEATGAQAF</sequence>
<reference evidence="1 2" key="1">
    <citation type="journal article" date="2011" name="Mol. Biol. Evol.">
        <title>Comparative genomic analysis of fruiting body formation in Myxococcales.</title>
        <authorList>
            <person name="Huntley S."/>
            <person name="Hamann N."/>
            <person name="Wegener-Feldbrugge S."/>
            <person name="Treuner-Lange A."/>
            <person name="Kube M."/>
            <person name="Reinhardt R."/>
            <person name="Klages S."/>
            <person name="Muller R."/>
            <person name="Ronning C.M."/>
            <person name="Nierman W.C."/>
            <person name="Sogaard-Andersen L."/>
        </authorList>
    </citation>
    <scope>NUCLEOTIDE SEQUENCE [LARGE SCALE GENOMIC DNA]</scope>
    <source>
        <strain evidence="1 2">DW4/3-1</strain>
    </source>
</reference>
<dbReference type="AlphaFoldDB" id="E3FZH7"/>
<evidence type="ECO:0000313" key="1">
    <source>
        <dbReference type="EMBL" id="ADO68642.1"/>
    </source>
</evidence>
<proteinExistence type="predicted"/>
<dbReference type="KEGG" id="sur:STAUR_0838"/>
<dbReference type="OrthoDB" id="5518133at2"/>
<name>E3FZH7_STIAD</name>
<organism evidence="1 2">
    <name type="scientific">Stigmatella aurantiaca (strain DW4/3-1)</name>
    <dbReference type="NCBI Taxonomy" id="378806"/>
    <lineage>
        <taxon>Bacteria</taxon>
        <taxon>Pseudomonadati</taxon>
        <taxon>Myxococcota</taxon>
        <taxon>Myxococcia</taxon>
        <taxon>Myxococcales</taxon>
        <taxon>Cystobacterineae</taxon>
        <taxon>Archangiaceae</taxon>
        <taxon>Stigmatella</taxon>
    </lineage>
</organism>
<accession>E3FZH7</accession>